<proteinExistence type="predicted"/>
<accession>A0A7M3DSG9</accession>
<evidence type="ECO:0000313" key="2">
    <source>
        <dbReference type="Proteomes" id="UP000292974"/>
    </source>
</evidence>
<gene>
    <name evidence="1" type="ORF">ELH90_07845</name>
</gene>
<dbReference type="EMBL" id="SIOP01000001">
    <property type="protein sequence ID" value="TAY51612.1"/>
    <property type="molecule type" value="Genomic_DNA"/>
</dbReference>
<reference evidence="1 2" key="1">
    <citation type="submission" date="2019-02" db="EMBL/GenBank/DDBJ databases">
        <title>The genomic architecture of introgression among sibling species of bacteria.</title>
        <authorList>
            <person name="Cavassim M.I.A."/>
            <person name="Moeskjaer S."/>
            <person name="Moslemi C."/>
            <person name="Fields B."/>
            <person name="Bachmann A."/>
            <person name="Vilhjalmsson B."/>
            <person name="Schierup M.H."/>
            <person name="Young J.P.W."/>
            <person name="Andersen S.U."/>
        </authorList>
    </citation>
    <scope>NUCLEOTIDE SEQUENCE [LARGE SCALE GENOMIC DNA]</scope>
    <source>
        <strain evidence="1 2">SM135B</strain>
    </source>
</reference>
<protein>
    <submittedName>
        <fullName evidence="1">Uncharacterized protein</fullName>
    </submittedName>
</protein>
<sequence length="62" mass="6808">MADSGAVEIPRQAESKASVDVGAFIAASRQEGNPQRMSATSRKRMFAPAKWKGVKKRVFIRT</sequence>
<comment type="caution">
    <text evidence="1">The sequence shown here is derived from an EMBL/GenBank/DDBJ whole genome shotgun (WGS) entry which is preliminary data.</text>
</comment>
<evidence type="ECO:0000313" key="1">
    <source>
        <dbReference type="EMBL" id="TAY51612.1"/>
    </source>
</evidence>
<name>A0A7M3DSG9_RHILE</name>
<dbReference type="Proteomes" id="UP000292974">
    <property type="component" value="Unassembled WGS sequence"/>
</dbReference>
<organism evidence="1 2">
    <name type="scientific">Rhizobium leguminosarum</name>
    <dbReference type="NCBI Taxonomy" id="384"/>
    <lineage>
        <taxon>Bacteria</taxon>
        <taxon>Pseudomonadati</taxon>
        <taxon>Pseudomonadota</taxon>
        <taxon>Alphaproteobacteria</taxon>
        <taxon>Hyphomicrobiales</taxon>
        <taxon>Rhizobiaceae</taxon>
        <taxon>Rhizobium/Agrobacterium group</taxon>
        <taxon>Rhizobium</taxon>
    </lineage>
</organism>
<dbReference type="AlphaFoldDB" id="A0A7M3DSG9"/>